<protein>
    <recommendedName>
        <fullName evidence="4">Syringolide-induced protein 14-1-1</fullName>
    </recommendedName>
</protein>
<evidence type="ECO:0000313" key="3">
    <source>
        <dbReference type="Proteomes" id="UP000327013"/>
    </source>
</evidence>
<keyword evidence="3" id="KW-1185">Reference proteome</keyword>
<evidence type="ECO:0000256" key="1">
    <source>
        <dbReference type="SAM" id="MobiDB-lite"/>
    </source>
</evidence>
<dbReference type="PANTHER" id="PTHR34779">
    <property type="entry name" value="OS09G0542900 PROTEIN"/>
    <property type="match status" value="1"/>
</dbReference>
<accession>A0A5N6RBU7</accession>
<feature type="region of interest" description="Disordered" evidence="1">
    <location>
        <begin position="70"/>
        <end position="92"/>
    </location>
</feature>
<dbReference type="EMBL" id="CM017325">
    <property type="protein sequence ID" value="KAE8057307.1"/>
    <property type="molecule type" value="Genomic_DNA"/>
</dbReference>
<dbReference type="PANTHER" id="PTHR34779:SF1">
    <property type="entry name" value="OS09G0542900 PROTEIN"/>
    <property type="match status" value="1"/>
</dbReference>
<evidence type="ECO:0008006" key="4">
    <source>
        <dbReference type="Google" id="ProtNLM"/>
    </source>
</evidence>
<proteinExistence type="predicted"/>
<name>A0A5N6RBU7_9ROSI</name>
<evidence type="ECO:0000313" key="2">
    <source>
        <dbReference type="EMBL" id="KAE8057307.1"/>
    </source>
</evidence>
<feature type="region of interest" description="Disordered" evidence="1">
    <location>
        <begin position="104"/>
        <end position="126"/>
    </location>
</feature>
<dbReference type="AlphaFoldDB" id="A0A5N6RBU7"/>
<dbReference type="OrthoDB" id="1926132at2759"/>
<organism evidence="2 3">
    <name type="scientific">Carpinus fangiana</name>
    <dbReference type="NCBI Taxonomy" id="176857"/>
    <lineage>
        <taxon>Eukaryota</taxon>
        <taxon>Viridiplantae</taxon>
        <taxon>Streptophyta</taxon>
        <taxon>Embryophyta</taxon>
        <taxon>Tracheophyta</taxon>
        <taxon>Spermatophyta</taxon>
        <taxon>Magnoliopsida</taxon>
        <taxon>eudicotyledons</taxon>
        <taxon>Gunneridae</taxon>
        <taxon>Pentapetalae</taxon>
        <taxon>rosids</taxon>
        <taxon>fabids</taxon>
        <taxon>Fagales</taxon>
        <taxon>Betulaceae</taxon>
        <taxon>Carpinus</taxon>
    </lineage>
</organism>
<gene>
    <name evidence="2" type="ORF">FH972_014008</name>
</gene>
<dbReference type="InterPro" id="IPR038796">
    <property type="entry name" value="At1g76070-like"/>
</dbReference>
<dbReference type="Proteomes" id="UP000327013">
    <property type="component" value="Chromosome 5"/>
</dbReference>
<reference evidence="2 3" key="1">
    <citation type="submission" date="2019-06" db="EMBL/GenBank/DDBJ databases">
        <title>A chromosomal-level reference genome of Carpinus fangiana (Coryloideae, Betulaceae).</title>
        <authorList>
            <person name="Yang X."/>
            <person name="Wang Z."/>
            <person name="Zhang L."/>
            <person name="Hao G."/>
            <person name="Liu J."/>
            <person name="Yang Y."/>
        </authorList>
    </citation>
    <scope>NUCLEOTIDE SEQUENCE [LARGE SCALE GENOMIC DNA]</scope>
    <source>
        <strain evidence="2">Cfa_2016G</strain>
        <tissue evidence="2">Leaf</tissue>
    </source>
</reference>
<sequence>MEKQAKPKNKILKFLPRAASAVGAVSFQNPSFSPSRDRRSEIHLNKLRNHAGRGFSGPMIISMIPDEARRKTKNGGFDSQEPTSPKVSCMGQIKHKKKMIKKAKRTAPAPLPPQKKTTGSSPPRELKKHASAIRRIFGAGAKPGRKSDACVDYNNKPVVPDRAPCLSQMNRFASGRDHSLADFDWMAEIAPIHRDHRNYYSDEEKGESDDEEEEDFIIPFSAPMTVGGGEVPLQPRKEINLWKRRTMAPPRPLQLETMVTAGKST</sequence>